<dbReference type="PANTHER" id="PTHR24346:SF30">
    <property type="entry name" value="MATERNAL EMBRYONIC LEUCINE ZIPPER KINASE"/>
    <property type="match status" value="1"/>
</dbReference>
<gene>
    <name evidence="4" type="ORF">G6F64_002525</name>
</gene>
<dbReference type="GO" id="GO:0005524">
    <property type="term" value="F:ATP binding"/>
    <property type="evidence" value="ECO:0007669"/>
    <property type="project" value="UniProtKB-KW"/>
</dbReference>
<organism evidence="4 5">
    <name type="scientific">Rhizopus oryzae</name>
    <name type="common">Mucormycosis agent</name>
    <name type="synonym">Rhizopus arrhizus var. delemar</name>
    <dbReference type="NCBI Taxonomy" id="64495"/>
    <lineage>
        <taxon>Eukaryota</taxon>
        <taxon>Fungi</taxon>
        <taxon>Fungi incertae sedis</taxon>
        <taxon>Mucoromycota</taxon>
        <taxon>Mucoromycotina</taxon>
        <taxon>Mucoromycetes</taxon>
        <taxon>Mucorales</taxon>
        <taxon>Mucorineae</taxon>
        <taxon>Rhizopodaceae</taxon>
        <taxon>Rhizopus</taxon>
    </lineage>
</organism>
<reference evidence="4" key="1">
    <citation type="journal article" date="2020" name="Microb. Genom.">
        <title>Genetic diversity of clinical and environmental Mucorales isolates obtained from an investigation of mucormycosis cases among solid organ transplant recipients.</title>
        <authorList>
            <person name="Nguyen M.H."/>
            <person name="Kaul D."/>
            <person name="Muto C."/>
            <person name="Cheng S.J."/>
            <person name="Richter R.A."/>
            <person name="Bruno V.M."/>
            <person name="Liu G."/>
            <person name="Beyhan S."/>
            <person name="Sundermann A.J."/>
            <person name="Mounaud S."/>
            <person name="Pasculle A.W."/>
            <person name="Nierman W.C."/>
            <person name="Driscoll E."/>
            <person name="Cumbie R."/>
            <person name="Clancy C.J."/>
            <person name="Dupont C.L."/>
        </authorList>
    </citation>
    <scope>NUCLEOTIDE SEQUENCE</scope>
    <source>
        <strain evidence="4">GL11</strain>
    </source>
</reference>
<evidence type="ECO:0000256" key="2">
    <source>
        <dbReference type="ARBA" id="ARBA00022840"/>
    </source>
</evidence>
<evidence type="ECO:0000313" key="4">
    <source>
        <dbReference type="EMBL" id="KAG1313065.1"/>
    </source>
</evidence>
<dbReference type="SMART" id="SM00220">
    <property type="entry name" value="S_TKc"/>
    <property type="match status" value="1"/>
</dbReference>
<dbReference type="InterPro" id="IPR008271">
    <property type="entry name" value="Ser/Thr_kinase_AS"/>
</dbReference>
<keyword evidence="5" id="KW-1185">Reference proteome</keyword>
<dbReference type="PANTHER" id="PTHR24346">
    <property type="entry name" value="MAP/MICROTUBULE AFFINITY-REGULATING KINASE"/>
    <property type="match status" value="1"/>
</dbReference>
<dbReference type="InterPro" id="IPR011009">
    <property type="entry name" value="Kinase-like_dom_sf"/>
</dbReference>
<accession>A0A9P6XG06</accession>
<dbReference type="InterPro" id="IPR000719">
    <property type="entry name" value="Prot_kinase_dom"/>
</dbReference>
<keyword evidence="2" id="KW-0067">ATP-binding</keyword>
<dbReference type="EMBL" id="JAANQT010000222">
    <property type="protein sequence ID" value="KAG1313065.1"/>
    <property type="molecule type" value="Genomic_DNA"/>
</dbReference>
<evidence type="ECO:0000256" key="1">
    <source>
        <dbReference type="ARBA" id="ARBA00022741"/>
    </source>
</evidence>
<evidence type="ECO:0000259" key="3">
    <source>
        <dbReference type="PROSITE" id="PS50011"/>
    </source>
</evidence>
<proteinExistence type="predicted"/>
<dbReference type="PROSITE" id="PS50011">
    <property type="entry name" value="PROTEIN_KINASE_DOM"/>
    <property type="match status" value="1"/>
</dbReference>
<dbReference type="GO" id="GO:0005737">
    <property type="term" value="C:cytoplasm"/>
    <property type="evidence" value="ECO:0007669"/>
    <property type="project" value="TreeGrafter"/>
</dbReference>
<sequence>MSSNSLDQPILSIGTTIEDLEIVQVLSIGNYGQVYLARDIHTLKYYAIKSLPHHSVDSHQIAFQQNEIQLHSHLSGHPHIIRLEKVIKTPDWTHAVIEYGSEGDLFTAIIDDGIYHGNHSLIKHVFLQLIETVRFCHSNGIYHRDLKPENILVFDQGRTLKLADFGLATTERYSKDYGCGSTFYFSPECQGGLLMDSQLGYATAPNDVWSLGIILINLAAGRNPWRVASLEDETYCAFLQDPNLLLKILPISNELNHILKRIFCLDPLKRITLDELYLRIQHCTYFTRTPEVTQYESMLAKRKTAKLAKIQIHAKAINEFLPTPPDTPNTARSVSTSTDQGLMSTDLLQKDALFSKNSSGDLEPHTLFPLLA</sequence>
<dbReference type="Pfam" id="PF00069">
    <property type="entry name" value="Pkinase"/>
    <property type="match status" value="1"/>
</dbReference>
<dbReference type="SUPFAM" id="SSF56112">
    <property type="entry name" value="Protein kinase-like (PK-like)"/>
    <property type="match status" value="1"/>
</dbReference>
<keyword evidence="1" id="KW-0547">Nucleotide-binding</keyword>
<dbReference type="OrthoDB" id="541276at2759"/>
<dbReference type="GO" id="GO:0004674">
    <property type="term" value="F:protein serine/threonine kinase activity"/>
    <property type="evidence" value="ECO:0007669"/>
    <property type="project" value="TreeGrafter"/>
</dbReference>
<feature type="domain" description="Protein kinase" evidence="3">
    <location>
        <begin position="20"/>
        <end position="285"/>
    </location>
</feature>
<dbReference type="GO" id="GO:0035556">
    <property type="term" value="P:intracellular signal transduction"/>
    <property type="evidence" value="ECO:0007669"/>
    <property type="project" value="TreeGrafter"/>
</dbReference>
<comment type="caution">
    <text evidence="4">The sequence shown here is derived from an EMBL/GenBank/DDBJ whole genome shotgun (WGS) entry which is preliminary data.</text>
</comment>
<dbReference type="Gene3D" id="1.10.510.10">
    <property type="entry name" value="Transferase(Phosphotransferase) domain 1"/>
    <property type="match status" value="1"/>
</dbReference>
<name>A0A9P6XG06_RHIOR</name>
<evidence type="ECO:0000313" key="5">
    <source>
        <dbReference type="Proteomes" id="UP000716291"/>
    </source>
</evidence>
<dbReference type="Proteomes" id="UP000716291">
    <property type="component" value="Unassembled WGS sequence"/>
</dbReference>
<protein>
    <recommendedName>
        <fullName evidence="3">Protein kinase domain-containing protein</fullName>
    </recommendedName>
</protein>
<dbReference type="PROSITE" id="PS00108">
    <property type="entry name" value="PROTEIN_KINASE_ST"/>
    <property type="match status" value="1"/>
</dbReference>
<dbReference type="AlphaFoldDB" id="A0A9P6XG06"/>